<evidence type="ECO:0000313" key="2">
    <source>
        <dbReference type="Proteomes" id="UP000255515"/>
    </source>
</evidence>
<sequence length="118" mass="14299">MRYSDIKNRIKEISDLDLQRKLWLNKNNDTGLISSYTELMNSLFDDLMFDDFVDNTIIRENWNLAFVEKMNQLRSYLNDYQEKQNDEEIIKDPEWIKISQFAKEILDILNIQTKLETR</sequence>
<protein>
    <submittedName>
        <fullName evidence="1">Uncharacterized protein</fullName>
    </submittedName>
</protein>
<name>A0A376C004_9FLAO</name>
<proteinExistence type="predicted"/>
<dbReference type="RefSeq" id="WP_115644106.1">
    <property type="nucleotide sequence ID" value="NZ_UFTJ01000001.1"/>
</dbReference>
<accession>A0A376C004</accession>
<gene>
    <name evidence="1" type="ORF">NCTC11661_00909</name>
</gene>
<dbReference type="EMBL" id="UFTJ01000001">
    <property type="protein sequence ID" value="SSZ47243.1"/>
    <property type="molecule type" value="Genomic_DNA"/>
</dbReference>
<dbReference type="AlphaFoldDB" id="A0A376C004"/>
<dbReference type="Proteomes" id="UP000255515">
    <property type="component" value="Unassembled WGS sequence"/>
</dbReference>
<organism evidence="1 2">
    <name type="scientific">Bergeyella zoohelcum</name>
    <dbReference type="NCBI Taxonomy" id="1015"/>
    <lineage>
        <taxon>Bacteria</taxon>
        <taxon>Pseudomonadati</taxon>
        <taxon>Bacteroidota</taxon>
        <taxon>Flavobacteriia</taxon>
        <taxon>Flavobacteriales</taxon>
        <taxon>Weeksellaceae</taxon>
        <taxon>Bergeyella</taxon>
    </lineage>
</organism>
<reference evidence="1 2" key="1">
    <citation type="submission" date="2018-06" db="EMBL/GenBank/DDBJ databases">
        <authorList>
            <consortium name="Pathogen Informatics"/>
            <person name="Doyle S."/>
        </authorList>
    </citation>
    <scope>NUCLEOTIDE SEQUENCE [LARGE SCALE GENOMIC DNA]</scope>
    <source>
        <strain evidence="1 2">NCTC11661</strain>
    </source>
</reference>
<evidence type="ECO:0000313" key="1">
    <source>
        <dbReference type="EMBL" id="SSZ47243.1"/>
    </source>
</evidence>